<evidence type="ECO:0000313" key="3">
    <source>
        <dbReference type="Proteomes" id="UP000271631"/>
    </source>
</evidence>
<name>A0A0N0FYF8_PSEYM</name>
<dbReference type="EMBL" id="RBNL01000800">
    <property type="protein sequence ID" value="RML96850.1"/>
    <property type="molecule type" value="Genomic_DNA"/>
</dbReference>
<sequence length="41" mass="4635">MTLEKPDAPFMTESELAHQADLCVPCTHRAEPLRHVGWLCT</sequence>
<comment type="caution">
    <text evidence="1">The sequence shown here is derived from an EMBL/GenBank/DDBJ whole genome shotgun (WGS) entry which is preliminary data.</text>
</comment>
<evidence type="ECO:0000313" key="2">
    <source>
        <dbReference type="EMBL" id="RMV28345.1"/>
    </source>
</evidence>
<reference evidence="3 4" key="1">
    <citation type="submission" date="2018-08" db="EMBL/GenBank/DDBJ databases">
        <title>Recombination of ecologically and evolutionarily significant loci maintains genetic cohesion in the Pseudomonas syringae species complex.</title>
        <authorList>
            <person name="Dillon M."/>
            <person name="Thakur S."/>
            <person name="Almeida R.N.D."/>
            <person name="Weir B.S."/>
            <person name="Guttman D.S."/>
        </authorList>
    </citation>
    <scope>NUCLEOTIDE SEQUENCE [LARGE SCALE GENOMIC DNA]</scope>
    <source>
        <strain evidence="1 4">88_10</strain>
        <strain evidence="2 3">ICMP 11281</strain>
    </source>
</reference>
<dbReference type="Proteomes" id="UP000271631">
    <property type="component" value="Unassembled WGS sequence"/>
</dbReference>
<dbReference type="AlphaFoldDB" id="A0A0N0FYF8"/>
<dbReference type="Proteomes" id="UP000282378">
    <property type="component" value="Unassembled WGS sequence"/>
</dbReference>
<evidence type="ECO:0000313" key="1">
    <source>
        <dbReference type="EMBL" id="RML96850.1"/>
    </source>
</evidence>
<evidence type="ECO:0000313" key="4">
    <source>
        <dbReference type="Proteomes" id="UP000282378"/>
    </source>
</evidence>
<protein>
    <submittedName>
        <fullName evidence="1">Uncharacterized protein</fullName>
    </submittedName>
</protein>
<organism evidence="1 4">
    <name type="scientific">Pseudomonas syringae pv. maculicola</name>
    <dbReference type="NCBI Taxonomy" id="59511"/>
    <lineage>
        <taxon>Bacteria</taxon>
        <taxon>Pseudomonadati</taxon>
        <taxon>Pseudomonadota</taxon>
        <taxon>Gammaproteobacteria</taxon>
        <taxon>Pseudomonadales</taxon>
        <taxon>Pseudomonadaceae</taxon>
        <taxon>Pseudomonas</taxon>
    </lineage>
</organism>
<accession>A0A0N0FYF8</accession>
<gene>
    <name evidence="2" type="ORF">ALP13_104098</name>
    <name evidence="1" type="ORF">APX70_101083</name>
</gene>
<dbReference type="EMBL" id="RBUQ01000349">
    <property type="protein sequence ID" value="RMV28345.1"/>
    <property type="molecule type" value="Genomic_DNA"/>
</dbReference>
<proteinExistence type="predicted"/>